<proteinExistence type="predicted"/>
<protein>
    <submittedName>
        <fullName evidence="2">Uncharacterized protein</fullName>
    </submittedName>
</protein>
<reference evidence="2" key="2">
    <citation type="submission" date="2013-10" db="EMBL/GenBank/DDBJ databases">
        <authorList>
            <person name="Aslett M."/>
        </authorList>
    </citation>
    <scope>NUCLEOTIDE SEQUENCE [LARGE SCALE GENOMIC DNA]</scope>
    <source>
        <strain evidence="2">Houghton</strain>
    </source>
</reference>
<feature type="region of interest" description="Disordered" evidence="1">
    <location>
        <begin position="1"/>
        <end position="87"/>
    </location>
</feature>
<dbReference type="EMBL" id="HG676815">
    <property type="protein sequence ID" value="CDJ44278.1"/>
    <property type="molecule type" value="Genomic_DNA"/>
</dbReference>
<accession>U6L4Y6</accession>
<evidence type="ECO:0000313" key="2">
    <source>
        <dbReference type="EMBL" id="CDJ44278.1"/>
    </source>
</evidence>
<dbReference type="RefSeq" id="XP_013235027.1">
    <property type="nucleotide sequence ID" value="XM_013379573.1"/>
</dbReference>
<sequence length="130" mass="12731">MGGPPGAPPGGPPGGPPPRGAPQPPKIEKGAPGATGAAPSPLLPAAAARKSPLEKEREMEIEIEKEGAPTGQQRGAPSPLLQPARETAAAAAAAADTAEAAAAARVYLQLAAAAGEATEEPTEAVEPQKQ</sequence>
<organism evidence="2 3">
    <name type="scientific">Eimeria tenella</name>
    <name type="common">Coccidian parasite</name>
    <dbReference type="NCBI Taxonomy" id="5802"/>
    <lineage>
        <taxon>Eukaryota</taxon>
        <taxon>Sar</taxon>
        <taxon>Alveolata</taxon>
        <taxon>Apicomplexa</taxon>
        <taxon>Conoidasida</taxon>
        <taxon>Coccidia</taxon>
        <taxon>Eucoccidiorida</taxon>
        <taxon>Eimeriorina</taxon>
        <taxon>Eimeriidae</taxon>
        <taxon>Eimeria</taxon>
    </lineage>
</organism>
<dbReference type="GeneID" id="25256565"/>
<keyword evidence="3" id="KW-1185">Reference proteome</keyword>
<evidence type="ECO:0000313" key="3">
    <source>
        <dbReference type="Proteomes" id="UP000030747"/>
    </source>
</evidence>
<feature type="compositionally biased region" description="Pro residues" evidence="1">
    <location>
        <begin position="1"/>
        <end position="25"/>
    </location>
</feature>
<dbReference type="Proteomes" id="UP000030747">
    <property type="component" value="Unassembled WGS sequence"/>
</dbReference>
<reference evidence="2" key="1">
    <citation type="submission" date="2013-10" db="EMBL/GenBank/DDBJ databases">
        <title>Genomic analysis of the causative agents of coccidiosis in chickens.</title>
        <authorList>
            <person name="Reid A.J."/>
            <person name="Blake D."/>
            <person name="Billington K."/>
            <person name="Browne H."/>
            <person name="Dunn M."/>
            <person name="Hung S."/>
            <person name="Kawahara F."/>
            <person name="Miranda-Saavedra D."/>
            <person name="Mourier T."/>
            <person name="Nagra H."/>
            <person name="Otto T.D."/>
            <person name="Rawlings N."/>
            <person name="Sanchez A."/>
            <person name="Sanders M."/>
            <person name="Subramaniam C."/>
            <person name="Tay Y."/>
            <person name="Dear P."/>
            <person name="Doerig C."/>
            <person name="Gruber A."/>
            <person name="Parkinson J."/>
            <person name="Shirley M."/>
            <person name="Wan K.L."/>
            <person name="Berriman M."/>
            <person name="Tomley F."/>
            <person name="Pain A."/>
        </authorList>
    </citation>
    <scope>NUCLEOTIDE SEQUENCE [LARGE SCALE GENOMIC DNA]</scope>
    <source>
        <strain evidence="2">Houghton</strain>
    </source>
</reference>
<feature type="compositionally biased region" description="Basic and acidic residues" evidence="1">
    <location>
        <begin position="51"/>
        <end position="67"/>
    </location>
</feature>
<feature type="compositionally biased region" description="Low complexity" evidence="1">
    <location>
        <begin position="30"/>
        <end position="48"/>
    </location>
</feature>
<evidence type="ECO:0000256" key="1">
    <source>
        <dbReference type="SAM" id="MobiDB-lite"/>
    </source>
</evidence>
<name>U6L4Y6_EIMTE</name>
<gene>
    <name evidence="2" type="ORF">ETH_00037620</name>
</gene>
<dbReference type="AlphaFoldDB" id="U6L4Y6"/>